<feature type="chain" id="PRO_5035909475" evidence="3">
    <location>
        <begin position="22"/>
        <end position="206"/>
    </location>
</feature>
<sequence length="206" mass="22844">MESSRVALLLALAFLAMGAVAADGDEFLEEESGPSESTSENTIRPYYKRTLSVQGVVYCQDCIQKGTISLHGAKPLEGSRVKLVCRDRKDKTFLYDTATTDQNGYFLLSIIDFDFRNHDAMRTCRVFLLSSSSPTCSRRTNINTRRYGAFLRDEKMYPSQVLYSAGPFAFAPWGKCAKNTNTEDSNPTSEEPLSSGYGSTSSEDES</sequence>
<dbReference type="OMA" id="SCKAMIL"/>
<keyword evidence="5" id="KW-1185">Reference proteome</keyword>
<dbReference type="PANTHER" id="PTHR33470:SF29">
    <property type="entry name" value="POLLEN OLE E 1 ALLERGEN AND EXTENSIN FAMILY PROTEIN"/>
    <property type="match status" value="1"/>
</dbReference>
<reference evidence="4" key="1">
    <citation type="submission" date="2021-08" db="EMBL/GenBank/DDBJ databases">
        <title>WGS assembly of Ceratopteris richardii.</title>
        <authorList>
            <person name="Marchant D.B."/>
            <person name="Chen G."/>
            <person name="Jenkins J."/>
            <person name="Shu S."/>
            <person name="Leebens-Mack J."/>
            <person name="Grimwood J."/>
            <person name="Schmutz J."/>
            <person name="Soltis P."/>
            <person name="Soltis D."/>
            <person name="Chen Z.-H."/>
        </authorList>
    </citation>
    <scope>NUCLEOTIDE SEQUENCE</scope>
    <source>
        <strain evidence="4">Whitten #5841</strain>
        <tissue evidence="4">Leaf</tissue>
    </source>
</reference>
<proteinExistence type="predicted"/>
<keyword evidence="1 3" id="KW-0732">Signal</keyword>
<evidence type="ECO:0000256" key="2">
    <source>
        <dbReference type="SAM" id="MobiDB-lite"/>
    </source>
</evidence>
<dbReference type="EMBL" id="CM035436">
    <property type="protein sequence ID" value="KAH7288712.1"/>
    <property type="molecule type" value="Genomic_DNA"/>
</dbReference>
<dbReference type="Pfam" id="PF01190">
    <property type="entry name" value="Pollen_Ole_e_1"/>
    <property type="match status" value="1"/>
</dbReference>
<organism evidence="4 5">
    <name type="scientific">Ceratopteris richardii</name>
    <name type="common">Triangle waterfern</name>
    <dbReference type="NCBI Taxonomy" id="49495"/>
    <lineage>
        <taxon>Eukaryota</taxon>
        <taxon>Viridiplantae</taxon>
        <taxon>Streptophyta</taxon>
        <taxon>Embryophyta</taxon>
        <taxon>Tracheophyta</taxon>
        <taxon>Polypodiopsida</taxon>
        <taxon>Polypodiidae</taxon>
        <taxon>Polypodiales</taxon>
        <taxon>Pteridineae</taxon>
        <taxon>Pteridaceae</taxon>
        <taxon>Parkerioideae</taxon>
        <taxon>Ceratopteris</taxon>
    </lineage>
</organism>
<dbReference type="Proteomes" id="UP000825935">
    <property type="component" value="Chromosome 31"/>
</dbReference>
<protein>
    <submittedName>
        <fullName evidence="4">Uncharacterized protein</fullName>
    </submittedName>
</protein>
<evidence type="ECO:0000256" key="1">
    <source>
        <dbReference type="ARBA" id="ARBA00022729"/>
    </source>
</evidence>
<comment type="caution">
    <text evidence="4">The sequence shown here is derived from an EMBL/GenBank/DDBJ whole genome shotgun (WGS) entry which is preliminary data.</text>
</comment>
<feature type="region of interest" description="Disordered" evidence="2">
    <location>
        <begin position="180"/>
        <end position="206"/>
    </location>
</feature>
<dbReference type="AlphaFoldDB" id="A0A8T2QX73"/>
<evidence type="ECO:0000313" key="5">
    <source>
        <dbReference type="Proteomes" id="UP000825935"/>
    </source>
</evidence>
<accession>A0A8T2QX73</accession>
<evidence type="ECO:0000256" key="3">
    <source>
        <dbReference type="SAM" id="SignalP"/>
    </source>
</evidence>
<gene>
    <name evidence="4" type="ORF">KP509_31G038000</name>
</gene>
<name>A0A8T2QX73_CERRI</name>
<dbReference type="GO" id="GO:0071944">
    <property type="term" value="C:cell periphery"/>
    <property type="evidence" value="ECO:0007669"/>
    <property type="project" value="TreeGrafter"/>
</dbReference>
<dbReference type="OrthoDB" id="747559at2759"/>
<feature type="signal peptide" evidence="3">
    <location>
        <begin position="1"/>
        <end position="21"/>
    </location>
</feature>
<evidence type="ECO:0000313" key="4">
    <source>
        <dbReference type="EMBL" id="KAH7288712.1"/>
    </source>
</evidence>
<dbReference type="PANTHER" id="PTHR33470">
    <property type="entry name" value="OS01G0164075 PROTEIN"/>
    <property type="match status" value="1"/>
</dbReference>